<evidence type="ECO:0000313" key="3">
    <source>
        <dbReference type="EMBL" id="GGF81966.1"/>
    </source>
</evidence>
<reference evidence="3" key="1">
    <citation type="journal article" date="2014" name="Int. J. Syst. Evol. Microbiol.">
        <title>Complete genome sequence of Corynebacterium casei LMG S-19264T (=DSM 44701T), isolated from a smear-ripened cheese.</title>
        <authorList>
            <consortium name="US DOE Joint Genome Institute (JGI-PGF)"/>
            <person name="Walter F."/>
            <person name="Albersmeier A."/>
            <person name="Kalinowski J."/>
            <person name="Ruckert C."/>
        </authorList>
    </citation>
    <scope>NUCLEOTIDE SEQUENCE</scope>
    <source>
        <strain evidence="3">CCM 7897</strain>
    </source>
</reference>
<dbReference type="EMBL" id="BMCT01000009">
    <property type="protein sequence ID" value="GGF81966.1"/>
    <property type="molecule type" value="Genomic_DNA"/>
</dbReference>
<organism evidence="3 4">
    <name type="scientific">Azorhizobium oxalatiphilum</name>
    <dbReference type="NCBI Taxonomy" id="980631"/>
    <lineage>
        <taxon>Bacteria</taxon>
        <taxon>Pseudomonadati</taxon>
        <taxon>Pseudomonadota</taxon>
        <taxon>Alphaproteobacteria</taxon>
        <taxon>Hyphomicrobiales</taxon>
        <taxon>Xanthobacteraceae</taxon>
        <taxon>Azorhizobium</taxon>
    </lineage>
</organism>
<keyword evidence="1" id="KW-0560">Oxidoreductase</keyword>
<proteinExistence type="predicted"/>
<dbReference type="GO" id="GO:0016491">
    <property type="term" value="F:oxidoreductase activity"/>
    <property type="evidence" value="ECO:0007669"/>
    <property type="project" value="UniProtKB-KW"/>
</dbReference>
<evidence type="ECO:0000256" key="1">
    <source>
        <dbReference type="ARBA" id="ARBA00023002"/>
    </source>
</evidence>
<dbReference type="Pfam" id="PF01266">
    <property type="entry name" value="DAO"/>
    <property type="match status" value="1"/>
</dbReference>
<dbReference type="InterPro" id="IPR036188">
    <property type="entry name" value="FAD/NAD-bd_sf"/>
</dbReference>
<dbReference type="SUPFAM" id="SSF51905">
    <property type="entry name" value="FAD/NAD(P)-binding domain"/>
    <property type="match status" value="1"/>
</dbReference>
<sequence>MSLTETQVLIIGAGGAGTSAALHLAQRNIPCVLLERGLVGGQASGVNYGGVRQQGRHPAELPIARRAMTLWQRLTEIVGTDAEFTVSGHLKLARTLEEEAELVAYLDVAREHDLPLRLVGRNALHEDYPWLGPKVIAGSLAPEDGAANPRLLVPALARAARDAGADIRENTRARALRFDGEMFEVETEYGLYRARWLLNTAGFWGGAVAEAFGESVPVSPLNPNMMVTEPMRYFIQPNLGVVGGNVYLRQIPRGNIIIGGGYGVSDPAVPWSRPRADETRAAMALAAELVPEIAGACVIRSWSGIDGQMPDHIPVIGPSRTTPCLLHAFGFSGHGFQLGPAIGAILSELVADGHTDVPLEAFDIARWTGPAERPDHP</sequence>
<keyword evidence="4" id="KW-1185">Reference proteome</keyword>
<dbReference type="PANTHER" id="PTHR13847">
    <property type="entry name" value="SARCOSINE DEHYDROGENASE-RELATED"/>
    <property type="match status" value="1"/>
</dbReference>
<gene>
    <name evidence="3" type="ORF">GCM10007301_47610</name>
</gene>
<protein>
    <submittedName>
        <fullName evidence="3">FAD-binding oxidoreductase</fullName>
    </submittedName>
</protein>
<dbReference type="AlphaFoldDB" id="A0A917CE04"/>
<dbReference type="Gene3D" id="3.30.9.10">
    <property type="entry name" value="D-Amino Acid Oxidase, subunit A, domain 2"/>
    <property type="match status" value="1"/>
</dbReference>
<dbReference type="Proteomes" id="UP000606044">
    <property type="component" value="Unassembled WGS sequence"/>
</dbReference>
<dbReference type="SUPFAM" id="SSF54373">
    <property type="entry name" value="FAD-linked reductases, C-terminal domain"/>
    <property type="match status" value="1"/>
</dbReference>
<name>A0A917CE04_9HYPH</name>
<dbReference type="RefSeq" id="WP_188583349.1">
    <property type="nucleotide sequence ID" value="NZ_BMCT01000009.1"/>
</dbReference>
<dbReference type="GO" id="GO:0005737">
    <property type="term" value="C:cytoplasm"/>
    <property type="evidence" value="ECO:0007669"/>
    <property type="project" value="TreeGrafter"/>
</dbReference>
<feature type="domain" description="FAD dependent oxidoreductase" evidence="2">
    <location>
        <begin position="8"/>
        <end position="349"/>
    </location>
</feature>
<reference evidence="3" key="2">
    <citation type="submission" date="2020-09" db="EMBL/GenBank/DDBJ databases">
        <authorList>
            <person name="Sun Q."/>
            <person name="Sedlacek I."/>
        </authorList>
    </citation>
    <scope>NUCLEOTIDE SEQUENCE</scope>
    <source>
        <strain evidence="3">CCM 7897</strain>
    </source>
</reference>
<dbReference type="PANTHER" id="PTHR13847:SF287">
    <property type="entry name" value="FAD-DEPENDENT OXIDOREDUCTASE DOMAIN-CONTAINING PROTEIN 1"/>
    <property type="match status" value="1"/>
</dbReference>
<accession>A0A917CE04</accession>
<evidence type="ECO:0000259" key="2">
    <source>
        <dbReference type="Pfam" id="PF01266"/>
    </source>
</evidence>
<dbReference type="InterPro" id="IPR006076">
    <property type="entry name" value="FAD-dep_OxRdtase"/>
</dbReference>
<dbReference type="Gene3D" id="3.50.50.60">
    <property type="entry name" value="FAD/NAD(P)-binding domain"/>
    <property type="match status" value="1"/>
</dbReference>
<comment type="caution">
    <text evidence="3">The sequence shown here is derived from an EMBL/GenBank/DDBJ whole genome shotgun (WGS) entry which is preliminary data.</text>
</comment>
<evidence type="ECO:0000313" key="4">
    <source>
        <dbReference type="Proteomes" id="UP000606044"/>
    </source>
</evidence>